<sequence length="245" mass="27352">MANHAANSGEGAYHDTSTIIDLTTGDLTTGDLTTGDLTTGDSTIIDPIADDLDSRIQALPQELQDTILSFTDAFDIPTVVKINEYDDERYCLTGTLHFADFKPPIGLQLNRQLRAKFAKRYFSSVTFECAAVRLTDSLDLEGEPYAPLSGLHHLSKWVESLDETHRSTIGTLRVFEWVVRRESRVRVLPRYGRRIMDLLRGKVTKGTLDQVKLVFSCKVCDALETGGRSVAERRLFDINGIRLDG</sequence>
<dbReference type="Proteomes" id="UP000225277">
    <property type="component" value="Unassembled WGS sequence"/>
</dbReference>
<protein>
    <submittedName>
        <fullName evidence="1">Uncharacterized protein</fullName>
    </submittedName>
</protein>
<dbReference type="EMBL" id="FJUY01000010">
    <property type="protein sequence ID" value="CZT21060.1"/>
    <property type="molecule type" value="Genomic_DNA"/>
</dbReference>
<gene>
    <name evidence="1" type="ORF">RCC_06921</name>
</gene>
<dbReference type="GeneID" id="35602046"/>
<dbReference type="RefSeq" id="XP_023627949.1">
    <property type="nucleotide sequence ID" value="XM_023772181.1"/>
</dbReference>
<reference evidence="1 2" key="1">
    <citation type="submission" date="2016-03" db="EMBL/GenBank/DDBJ databases">
        <authorList>
            <person name="Ploux O."/>
        </authorList>
    </citation>
    <scope>NUCLEOTIDE SEQUENCE [LARGE SCALE GENOMIC DNA]</scope>
    <source>
        <strain evidence="1 2">URUG2</strain>
    </source>
</reference>
<evidence type="ECO:0000313" key="2">
    <source>
        <dbReference type="Proteomes" id="UP000225277"/>
    </source>
</evidence>
<dbReference type="OrthoDB" id="3650750at2759"/>
<evidence type="ECO:0000313" key="1">
    <source>
        <dbReference type="EMBL" id="CZT21060.1"/>
    </source>
</evidence>
<keyword evidence="2" id="KW-1185">Reference proteome</keyword>
<name>A0A2D3V6K3_9PEZI</name>
<organism evidence="1 2">
    <name type="scientific">Ramularia collo-cygni</name>
    <dbReference type="NCBI Taxonomy" id="112498"/>
    <lineage>
        <taxon>Eukaryota</taxon>
        <taxon>Fungi</taxon>
        <taxon>Dikarya</taxon>
        <taxon>Ascomycota</taxon>
        <taxon>Pezizomycotina</taxon>
        <taxon>Dothideomycetes</taxon>
        <taxon>Dothideomycetidae</taxon>
        <taxon>Mycosphaerellales</taxon>
        <taxon>Mycosphaerellaceae</taxon>
        <taxon>Ramularia</taxon>
    </lineage>
</organism>
<accession>A0A2D3V6K3</accession>
<proteinExistence type="predicted"/>
<dbReference type="AlphaFoldDB" id="A0A2D3V6K3"/>